<protein>
    <submittedName>
        <fullName evidence="2">Uncharacterized protein</fullName>
    </submittedName>
</protein>
<dbReference type="EMBL" id="WJQU01000003">
    <property type="protein sequence ID" value="KAJ6640277.1"/>
    <property type="molecule type" value="Genomic_DNA"/>
</dbReference>
<keyword evidence="1" id="KW-0812">Transmembrane</keyword>
<proteinExistence type="predicted"/>
<dbReference type="Proteomes" id="UP001151699">
    <property type="component" value="Chromosome X"/>
</dbReference>
<comment type="caution">
    <text evidence="2">The sequence shown here is derived from an EMBL/GenBank/DDBJ whole genome shotgun (WGS) entry which is preliminary data.</text>
</comment>
<evidence type="ECO:0000256" key="1">
    <source>
        <dbReference type="SAM" id="Phobius"/>
    </source>
</evidence>
<name>A0A9Q0S0Y3_9DIPT</name>
<accession>A0A9Q0S0Y3</accession>
<dbReference type="AlphaFoldDB" id="A0A9Q0S0Y3"/>
<keyword evidence="1" id="KW-0472">Membrane</keyword>
<evidence type="ECO:0000313" key="2">
    <source>
        <dbReference type="EMBL" id="KAJ6640277.1"/>
    </source>
</evidence>
<gene>
    <name evidence="2" type="ORF">Bhyg_13027</name>
</gene>
<sequence length="145" mass="17219">MKRDTTYREIRNHFYELRNNVAKVETSLSGLRMSFDLLFSSFTFVIEVTIGILWVTRLNEKVKASFSYYSLFVCELRQQSIIGIFGNTPDARNYELLQYELPKRLTFLNFKSSFKRYLAEFITLEDNKLPAKTKSIFEIFLQNDH</sequence>
<reference evidence="2" key="1">
    <citation type="submission" date="2022-07" db="EMBL/GenBank/DDBJ databases">
        <authorList>
            <person name="Trinca V."/>
            <person name="Uliana J.V.C."/>
            <person name="Torres T.T."/>
            <person name="Ward R.J."/>
            <person name="Monesi N."/>
        </authorList>
    </citation>
    <scope>NUCLEOTIDE SEQUENCE</scope>
    <source>
        <strain evidence="2">HSMRA1968</strain>
        <tissue evidence="2">Whole embryos</tissue>
    </source>
</reference>
<feature type="transmembrane region" description="Helical" evidence="1">
    <location>
        <begin position="37"/>
        <end position="56"/>
    </location>
</feature>
<evidence type="ECO:0000313" key="3">
    <source>
        <dbReference type="Proteomes" id="UP001151699"/>
    </source>
</evidence>
<keyword evidence="1" id="KW-1133">Transmembrane helix</keyword>
<keyword evidence="3" id="KW-1185">Reference proteome</keyword>
<organism evidence="2 3">
    <name type="scientific">Pseudolycoriella hygida</name>
    <dbReference type="NCBI Taxonomy" id="35572"/>
    <lineage>
        <taxon>Eukaryota</taxon>
        <taxon>Metazoa</taxon>
        <taxon>Ecdysozoa</taxon>
        <taxon>Arthropoda</taxon>
        <taxon>Hexapoda</taxon>
        <taxon>Insecta</taxon>
        <taxon>Pterygota</taxon>
        <taxon>Neoptera</taxon>
        <taxon>Endopterygota</taxon>
        <taxon>Diptera</taxon>
        <taxon>Nematocera</taxon>
        <taxon>Sciaroidea</taxon>
        <taxon>Sciaridae</taxon>
        <taxon>Pseudolycoriella</taxon>
    </lineage>
</organism>